<feature type="region of interest" description="Disordered" evidence="2">
    <location>
        <begin position="152"/>
        <end position="174"/>
    </location>
</feature>
<sequence>MSDKLADAFQEITRLNALVQSQKAELNLTLSNVERSTDELVLHAQNDRKAAEAREAALAVELEQVKEELATSRQDLQNVKDRQTAEQVKNDQQKYEQFVAYRDLWKKNSFAFETLTGLQTSLLHALGEFIEQEEESGPNEAAPAGAVGEEIEVSGAQADARTRVNEDSSSGTEMNMQIQRNGRVVSAVTRLNSAWLSEKKRREVAERNFSVCKKRLDRAMMQIESFQDQVSHLQASNALQESADVTFAEYEHWWNHFKHFQTPLPTSVLHNSGIKSGAAAATGPSFSELQRV</sequence>
<name>A0A2R5G678_9STRA</name>
<keyword evidence="4" id="KW-1185">Reference proteome</keyword>
<evidence type="ECO:0000313" key="3">
    <source>
        <dbReference type="EMBL" id="GBG25288.1"/>
    </source>
</evidence>
<dbReference type="EMBL" id="BEYU01000012">
    <property type="protein sequence ID" value="GBG25288.1"/>
    <property type="molecule type" value="Genomic_DNA"/>
</dbReference>
<organism evidence="3 4">
    <name type="scientific">Hondaea fermentalgiana</name>
    <dbReference type="NCBI Taxonomy" id="2315210"/>
    <lineage>
        <taxon>Eukaryota</taxon>
        <taxon>Sar</taxon>
        <taxon>Stramenopiles</taxon>
        <taxon>Bigyra</taxon>
        <taxon>Labyrinthulomycetes</taxon>
        <taxon>Thraustochytrida</taxon>
        <taxon>Thraustochytriidae</taxon>
        <taxon>Hondaea</taxon>
    </lineage>
</organism>
<comment type="caution">
    <text evidence="3">The sequence shown here is derived from an EMBL/GenBank/DDBJ whole genome shotgun (WGS) entry which is preliminary data.</text>
</comment>
<evidence type="ECO:0000256" key="1">
    <source>
        <dbReference type="SAM" id="Coils"/>
    </source>
</evidence>
<dbReference type="AlphaFoldDB" id="A0A2R5G678"/>
<reference evidence="3 4" key="1">
    <citation type="submission" date="2017-12" db="EMBL/GenBank/DDBJ databases">
        <title>Sequencing, de novo assembly and annotation of complete genome of a new Thraustochytrid species, strain FCC1311.</title>
        <authorList>
            <person name="Sedici K."/>
            <person name="Godart F."/>
            <person name="Aiese Cigliano R."/>
            <person name="Sanseverino W."/>
            <person name="Barakat M."/>
            <person name="Ortet P."/>
            <person name="Marechal E."/>
            <person name="Cagnac O."/>
            <person name="Amato A."/>
        </authorList>
    </citation>
    <scope>NUCLEOTIDE SEQUENCE [LARGE SCALE GENOMIC DNA]</scope>
</reference>
<dbReference type="InParanoid" id="A0A2R5G678"/>
<proteinExistence type="predicted"/>
<dbReference type="Proteomes" id="UP000241890">
    <property type="component" value="Unassembled WGS sequence"/>
</dbReference>
<gene>
    <name evidence="3" type="ORF">FCC1311_015052</name>
</gene>
<accession>A0A2R5G678</accession>
<feature type="coiled-coil region" evidence="1">
    <location>
        <begin position="5"/>
        <end position="86"/>
    </location>
</feature>
<evidence type="ECO:0000313" key="4">
    <source>
        <dbReference type="Proteomes" id="UP000241890"/>
    </source>
</evidence>
<protein>
    <submittedName>
        <fullName evidence="3">Uncharacterized protein</fullName>
    </submittedName>
</protein>
<evidence type="ECO:0000256" key="2">
    <source>
        <dbReference type="SAM" id="MobiDB-lite"/>
    </source>
</evidence>
<keyword evidence="1" id="KW-0175">Coiled coil</keyword>